<dbReference type="CDD" id="cd08050">
    <property type="entry name" value="TAF6C"/>
    <property type="match status" value="1"/>
</dbReference>
<organism evidence="7 8">
    <name type="scientific">Smittium simulii</name>
    <dbReference type="NCBI Taxonomy" id="133385"/>
    <lineage>
        <taxon>Eukaryota</taxon>
        <taxon>Fungi</taxon>
        <taxon>Fungi incertae sedis</taxon>
        <taxon>Zoopagomycota</taxon>
        <taxon>Kickxellomycotina</taxon>
        <taxon>Harpellomycetes</taxon>
        <taxon>Harpellales</taxon>
        <taxon>Legeriomycetaceae</taxon>
        <taxon>Smittium</taxon>
    </lineage>
</organism>
<evidence type="ECO:0000256" key="2">
    <source>
        <dbReference type="ARBA" id="ARBA00007688"/>
    </source>
</evidence>
<dbReference type="InterPro" id="IPR011442">
    <property type="entry name" value="TAF6_C"/>
</dbReference>
<dbReference type="Pfam" id="PF02969">
    <property type="entry name" value="TAF"/>
    <property type="match status" value="1"/>
</dbReference>
<comment type="caution">
    <text evidence="7">The sequence shown here is derived from an EMBL/GenBank/DDBJ whole genome shotgun (WGS) entry which is preliminary data.</text>
</comment>
<dbReference type="PANTHER" id="PTHR10221">
    <property type="entry name" value="TRANSCRIPTION INITIATION FACTOR TFIID SUBUNIT 6"/>
    <property type="match status" value="1"/>
</dbReference>
<dbReference type="GO" id="GO:0051123">
    <property type="term" value="P:RNA polymerase II preinitiation complex assembly"/>
    <property type="evidence" value="ECO:0007669"/>
    <property type="project" value="TreeGrafter"/>
</dbReference>
<keyword evidence="5" id="KW-0539">Nucleus</keyword>
<accession>A0A2T9YSS2</accession>
<dbReference type="SUPFAM" id="SSF47113">
    <property type="entry name" value="Histone-fold"/>
    <property type="match status" value="1"/>
</dbReference>
<dbReference type="FunFam" id="1.25.40.770:FF:000001">
    <property type="entry name" value="Transcription initiation factor TFIID subunit 6"/>
    <property type="match status" value="1"/>
</dbReference>
<keyword evidence="4" id="KW-0804">Transcription</keyword>
<dbReference type="GO" id="GO:0003713">
    <property type="term" value="F:transcription coactivator activity"/>
    <property type="evidence" value="ECO:0007669"/>
    <property type="project" value="TreeGrafter"/>
</dbReference>
<sequence length="429" mass="48339">MYPKNSIKIAAESLGISKLREDDAAKFMRNAKRTKLLVSDVNSALKVRNLQPIYGYDLGAEIKYRGVSAPLEDIFYEEEEEVDLSDIFNEPAPTPPQPVIYSAHWLAIEGVQPSIPQNPSYEQLDLTTPLTVEQPKDKQISISSTSNTAILVKHVLSKEHQLYFECVKESMFSTDNIIQNAALECVATDAGIHQLVPYFIQLVNDTIIQNGPNLPLLKVSVSLVKALLVNPHFYIEPYMHQILPSLLTCLLGKNLCYDYKEDHWTLRDNVAGLVDIINKTYSKSYHSLLQRLARTFTRTFLDPSKPLESHYGAIKGLFTLGSEAIRVLVIPNLKVYSSLLETELESTNPAIKLAAKKCSDLLVISLNKFIISVVKTQPKTNNQDTDIRQDSIEKLNSDLNLTFGEMIADSLIKSPNMENWFKFFAESDR</sequence>
<dbReference type="GO" id="GO:0000124">
    <property type="term" value="C:SAGA complex"/>
    <property type="evidence" value="ECO:0007669"/>
    <property type="project" value="InterPro"/>
</dbReference>
<gene>
    <name evidence="7" type="ORF">BB561_001833</name>
</gene>
<dbReference type="EMBL" id="MBFR01000057">
    <property type="protein sequence ID" value="PVU95400.1"/>
    <property type="molecule type" value="Genomic_DNA"/>
</dbReference>
<dbReference type="Pfam" id="PF07571">
    <property type="entry name" value="TAF6_C"/>
    <property type="match status" value="1"/>
</dbReference>
<keyword evidence="8" id="KW-1185">Reference proteome</keyword>
<dbReference type="GO" id="GO:0046695">
    <property type="term" value="C:SLIK (SAGA-like) complex"/>
    <property type="evidence" value="ECO:0007669"/>
    <property type="project" value="InterPro"/>
</dbReference>
<evidence type="ECO:0000259" key="6">
    <source>
        <dbReference type="SMART" id="SM00803"/>
    </source>
</evidence>
<evidence type="ECO:0000256" key="4">
    <source>
        <dbReference type="ARBA" id="ARBA00023163"/>
    </source>
</evidence>
<dbReference type="SMART" id="SM00803">
    <property type="entry name" value="TAF"/>
    <property type="match status" value="1"/>
</dbReference>
<dbReference type="InterPro" id="IPR046344">
    <property type="entry name" value="TAF6_C_sf"/>
</dbReference>
<evidence type="ECO:0000313" key="7">
    <source>
        <dbReference type="EMBL" id="PVU95400.1"/>
    </source>
</evidence>
<evidence type="ECO:0000256" key="1">
    <source>
        <dbReference type="ARBA" id="ARBA00004123"/>
    </source>
</evidence>
<dbReference type="InterPro" id="IPR037796">
    <property type="entry name" value="TAF6"/>
</dbReference>
<dbReference type="InterPro" id="IPR009072">
    <property type="entry name" value="Histone-fold"/>
</dbReference>
<dbReference type="CDD" id="cd22931">
    <property type="entry name" value="HFD_TAF6"/>
    <property type="match status" value="1"/>
</dbReference>
<dbReference type="InterPro" id="IPR016024">
    <property type="entry name" value="ARM-type_fold"/>
</dbReference>
<dbReference type="OrthoDB" id="361039at2759"/>
<comment type="similarity">
    <text evidence="2">Belongs to the TAF6 family.</text>
</comment>
<protein>
    <recommendedName>
        <fullName evidence="6">TATA box binding protein associated factor (TAF) histone-like fold domain-containing protein</fullName>
    </recommendedName>
</protein>
<dbReference type="AlphaFoldDB" id="A0A2T9YSS2"/>
<dbReference type="GO" id="GO:0016251">
    <property type="term" value="F:RNA polymerase II general transcription initiation factor activity"/>
    <property type="evidence" value="ECO:0007669"/>
    <property type="project" value="InterPro"/>
</dbReference>
<evidence type="ECO:0000256" key="5">
    <source>
        <dbReference type="ARBA" id="ARBA00023242"/>
    </source>
</evidence>
<comment type="subcellular location">
    <subcellularLocation>
        <location evidence="1">Nucleus</location>
    </subcellularLocation>
</comment>
<reference evidence="7 8" key="1">
    <citation type="journal article" date="2018" name="MBio">
        <title>Comparative Genomics Reveals the Core Gene Toolbox for the Fungus-Insect Symbiosis.</title>
        <authorList>
            <person name="Wang Y."/>
            <person name="Stata M."/>
            <person name="Wang W."/>
            <person name="Stajich J.E."/>
            <person name="White M.M."/>
            <person name="Moncalvo J.M."/>
        </authorList>
    </citation>
    <scope>NUCLEOTIDE SEQUENCE [LARGE SCALE GENOMIC DNA]</scope>
    <source>
        <strain evidence="7 8">SWE-8-4</strain>
    </source>
</reference>
<dbReference type="PANTHER" id="PTHR10221:SF9">
    <property type="entry name" value="TRANSCRIPTION INITIATION FACTOR TFIID SUBUNIT 6"/>
    <property type="match status" value="1"/>
</dbReference>
<keyword evidence="3" id="KW-0805">Transcription regulation</keyword>
<dbReference type="InterPro" id="IPR004823">
    <property type="entry name" value="TAF_TATA-bd_Histone-like_dom"/>
</dbReference>
<dbReference type="GO" id="GO:0046982">
    <property type="term" value="F:protein heterodimerization activity"/>
    <property type="evidence" value="ECO:0007669"/>
    <property type="project" value="InterPro"/>
</dbReference>
<dbReference type="Gene3D" id="1.25.40.770">
    <property type="entry name" value="TAF6, C-terminal HEAT repeat domain"/>
    <property type="match status" value="1"/>
</dbReference>
<feature type="domain" description="TATA box binding protein associated factor (TAF) histone-like fold" evidence="6">
    <location>
        <begin position="1"/>
        <end position="46"/>
    </location>
</feature>
<dbReference type="GO" id="GO:0005669">
    <property type="term" value="C:transcription factor TFIID complex"/>
    <property type="evidence" value="ECO:0007669"/>
    <property type="project" value="InterPro"/>
</dbReference>
<dbReference type="Proteomes" id="UP000245383">
    <property type="component" value="Unassembled WGS sequence"/>
</dbReference>
<evidence type="ECO:0000313" key="8">
    <source>
        <dbReference type="Proteomes" id="UP000245383"/>
    </source>
</evidence>
<proteinExistence type="inferred from homology"/>
<evidence type="ECO:0000256" key="3">
    <source>
        <dbReference type="ARBA" id="ARBA00023015"/>
    </source>
</evidence>
<dbReference type="SUPFAM" id="SSF48371">
    <property type="entry name" value="ARM repeat"/>
    <property type="match status" value="1"/>
</dbReference>
<dbReference type="Gene3D" id="1.10.20.10">
    <property type="entry name" value="Histone, subunit A"/>
    <property type="match status" value="1"/>
</dbReference>
<dbReference type="STRING" id="133385.A0A2T9YSS2"/>
<name>A0A2T9YSS2_9FUNG</name>